<evidence type="ECO:0000256" key="10">
    <source>
        <dbReference type="ARBA" id="ARBA00029447"/>
    </source>
</evidence>
<keyword evidence="6 13" id="KW-0812">Transmembrane</keyword>
<dbReference type="SUPFAM" id="SSF47170">
    <property type="entry name" value="Aspartate receptor, ligand-binding domain"/>
    <property type="match status" value="1"/>
</dbReference>
<evidence type="ECO:0000256" key="3">
    <source>
        <dbReference type="ARBA" id="ARBA00022481"/>
    </source>
</evidence>
<feature type="compositionally biased region" description="Low complexity" evidence="12">
    <location>
        <begin position="567"/>
        <end position="580"/>
    </location>
</feature>
<keyword evidence="4" id="KW-0145">Chemotaxis</keyword>
<evidence type="ECO:0000259" key="14">
    <source>
        <dbReference type="PROSITE" id="PS50111"/>
    </source>
</evidence>
<dbReference type="InterPro" id="IPR003122">
    <property type="entry name" value="Tar_rcpt_lig-bd"/>
</dbReference>
<dbReference type="CDD" id="cd11386">
    <property type="entry name" value="MCP_signal"/>
    <property type="match status" value="1"/>
</dbReference>
<dbReference type="EMBL" id="CP080095">
    <property type="protein sequence ID" value="QYD67653.1"/>
    <property type="molecule type" value="Genomic_DNA"/>
</dbReference>
<dbReference type="PROSITE" id="PS50885">
    <property type="entry name" value="HAMP"/>
    <property type="match status" value="1"/>
</dbReference>
<dbReference type="SUPFAM" id="SSF58104">
    <property type="entry name" value="Methyl-accepting chemotaxis protein (MCP) signaling domain"/>
    <property type="match status" value="1"/>
</dbReference>
<comment type="similarity">
    <text evidence="10">Belongs to the methyl-accepting chemotaxis (MCP) protein family.</text>
</comment>
<comment type="subcellular location">
    <subcellularLocation>
        <location evidence="1">Cell inner membrane</location>
        <topology evidence="1">Multi-pass membrane protein</topology>
    </subcellularLocation>
</comment>
<evidence type="ECO:0000256" key="9">
    <source>
        <dbReference type="ARBA" id="ARBA00023224"/>
    </source>
</evidence>
<dbReference type="PROSITE" id="PS50111">
    <property type="entry name" value="CHEMOTAXIS_TRANSDUC_2"/>
    <property type="match status" value="1"/>
</dbReference>
<dbReference type="InterPro" id="IPR035440">
    <property type="entry name" value="4HB_MCP_dom_sf"/>
</dbReference>
<dbReference type="Proteomes" id="UP000826462">
    <property type="component" value="Chromosome 1"/>
</dbReference>
<evidence type="ECO:0000256" key="7">
    <source>
        <dbReference type="ARBA" id="ARBA00022989"/>
    </source>
</evidence>
<accession>A0ABX8UFX9</accession>
<evidence type="ECO:0000256" key="4">
    <source>
        <dbReference type="ARBA" id="ARBA00022500"/>
    </source>
</evidence>
<dbReference type="Pfam" id="PF02203">
    <property type="entry name" value="TarH"/>
    <property type="match status" value="1"/>
</dbReference>
<keyword evidence="9 11" id="KW-0807">Transducer</keyword>
<evidence type="ECO:0000259" key="15">
    <source>
        <dbReference type="PROSITE" id="PS50885"/>
    </source>
</evidence>
<dbReference type="Pfam" id="PF00015">
    <property type="entry name" value="MCPsignal"/>
    <property type="match status" value="1"/>
</dbReference>
<evidence type="ECO:0000256" key="1">
    <source>
        <dbReference type="ARBA" id="ARBA00004429"/>
    </source>
</evidence>
<dbReference type="RefSeq" id="WP_219796811.1">
    <property type="nucleotide sequence ID" value="NZ_CP080095.1"/>
</dbReference>
<sequence>MHVSIKSRLAMAMALLSVLLLVIGALGIAGMTNANDANRDTYSDKLPSATAIGDAEISLQRERSALFRAALNPAAPDLRGIITHSRDYRTEARAALSSYMKLPRSPEEDQLARDMMERRNAMDAGLDAFGDALLGGDGSQIMKAALSNNDLYAAYHNASAKLRAYQYAAAKENFDAQEHTFALFRAITIVAMALGLLTATGSFLTLRRAISHPLADALSHFDEIAQGDLTRSIHVKSRDEMGQLLQGIANMQERLLQTVRNVRSGSEAIATATRQMAAGNVDLSARTEEQAASLQETAASMEELTSTVKHNADNAQQASQLAATARHVTVEGNEIVSQVVDTMNGIGDSSGKIAEITSIIEGIAFQTNILALNAAVEAARAGENGRGFAVVAAEVRSLAQRSSSAAKEIKDLIGTSVDRVRVGTELVARAGTTMEQISQSIERVHDIVGEIAAASQEQSRGIEQVNQAVTQMDHVTQQNAALVEEAAAAAASLEEQASHLRAAVVSFKVEQNRTAALPAQRVTRPAAEAPSRGKASAPAGSAATATASPSARTVRPARRAALSVSTPAAESRIASAPAAAAAEVAANVPVRDDQDWTTF</sequence>
<dbReference type="PANTHER" id="PTHR43531">
    <property type="entry name" value="PROTEIN ICFG"/>
    <property type="match status" value="1"/>
</dbReference>
<keyword evidence="17" id="KW-1185">Reference proteome</keyword>
<dbReference type="InterPro" id="IPR003660">
    <property type="entry name" value="HAMP_dom"/>
</dbReference>
<keyword evidence="5" id="KW-0997">Cell inner membrane</keyword>
<feature type="transmembrane region" description="Helical" evidence="13">
    <location>
        <begin position="182"/>
        <end position="206"/>
    </location>
</feature>
<dbReference type="Pfam" id="PF00672">
    <property type="entry name" value="HAMP"/>
    <property type="match status" value="1"/>
</dbReference>
<evidence type="ECO:0000313" key="16">
    <source>
        <dbReference type="EMBL" id="QYD67653.1"/>
    </source>
</evidence>
<dbReference type="SMART" id="SM00283">
    <property type="entry name" value="MA"/>
    <property type="match status" value="1"/>
</dbReference>
<feature type="domain" description="Methyl-accepting transducer" evidence="14">
    <location>
        <begin position="265"/>
        <end position="494"/>
    </location>
</feature>
<evidence type="ECO:0000256" key="13">
    <source>
        <dbReference type="SAM" id="Phobius"/>
    </source>
</evidence>
<feature type="compositionally biased region" description="Low complexity" evidence="12">
    <location>
        <begin position="529"/>
        <end position="553"/>
    </location>
</feature>
<reference evidence="16 17" key="1">
    <citation type="submission" date="2021-07" db="EMBL/GenBank/DDBJ databases">
        <title>Paraburkholderia edwinii protects Aspergillus sp. from phenazines by acting as a toxin sponge.</title>
        <authorList>
            <person name="Dahlstrom K.M."/>
            <person name="Newman D.K."/>
        </authorList>
    </citation>
    <scope>NUCLEOTIDE SEQUENCE [LARGE SCALE GENOMIC DNA]</scope>
    <source>
        <strain evidence="16 17">Pe01</strain>
    </source>
</reference>
<keyword evidence="2" id="KW-1003">Cell membrane</keyword>
<evidence type="ECO:0000256" key="2">
    <source>
        <dbReference type="ARBA" id="ARBA00022475"/>
    </source>
</evidence>
<evidence type="ECO:0000256" key="5">
    <source>
        <dbReference type="ARBA" id="ARBA00022519"/>
    </source>
</evidence>
<dbReference type="InterPro" id="IPR004089">
    <property type="entry name" value="MCPsignal_dom"/>
</dbReference>
<dbReference type="Gene3D" id="1.10.287.950">
    <property type="entry name" value="Methyl-accepting chemotaxis protein"/>
    <property type="match status" value="1"/>
</dbReference>
<feature type="region of interest" description="Disordered" evidence="12">
    <location>
        <begin position="520"/>
        <end position="580"/>
    </location>
</feature>
<feature type="domain" description="HAMP" evidence="15">
    <location>
        <begin position="208"/>
        <end position="260"/>
    </location>
</feature>
<protein>
    <submittedName>
        <fullName evidence="16">Tar ligand binding domain-containing protein</fullName>
    </submittedName>
</protein>
<dbReference type="InterPro" id="IPR051310">
    <property type="entry name" value="MCP_chemotaxis"/>
</dbReference>
<keyword evidence="3" id="KW-0488">Methylation</keyword>
<organism evidence="16 17">
    <name type="scientific">Paraburkholderia edwinii</name>
    <dbReference type="NCBI Taxonomy" id="2861782"/>
    <lineage>
        <taxon>Bacteria</taxon>
        <taxon>Pseudomonadati</taxon>
        <taxon>Pseudomonadota</taxon>
        <taxon>Betaproteobacteria</taxon>
        <taxon>Burkholderiales</taxon>
        <taxon>Burkholderiaceae</taxon>
        <taxon>Paraburkholderia</taxon>
    </lineage>
</organism>
<keyword evidence="7 13" id="KW-1133">Transmembrane helix</keyword>
<gene>
    <name evidence="16" type="ORF">KZJ38_15060</name>
</gene>
<proteinExistence type="inferred from homology"/>
<name>A0ABX8UFX9_9BURK</name>
<evidence type="ECO:0000313" key="17">
    <source>
        <dbReference type="Proteomes" id="UP000826462"/>
    </source>
</evidence>
<evidence type="ECO:0000256" key="12">
    <source>
        <dbReference type="SAM" id="MobiDB-lite"/>
    </source>
</evidence>
<evidence type="ECO:0000256" key="8">
    <source>
        <dbReference type="ARBA" id="ARBA00023136"/>
    </source>
</evidence>
<dbReference type="InterPro" id="IPR004090">
    <property type="entry name" value="Chemotax_Me-accpt_rcpt"/>
</dbReference>
<evidence type="ECO:0000256" key="11">
    <source>
        <dbReference type="PROSITE-ProRule" id="PRU00284"/>
    </source>
</evidence>
<evidence type="ECO:0000256" key="6">
    <source>
        <dbReference type="ARBA" id="ARBA00022692"/>
    </source>
</evidence>
<dbReference type="PANTHER" id="PTHR43531:SF14">
    <property type="entry name" value="METHYL-ACCEPTING CHEMOTAXIS PROTEIN I-RELATED"/>
    <property type="match status" value="1"/>
</dbReference>
<keyword evidence="8 13" id="KW-0472">Membrane</keyword>
<dbReference type="SMART" id="SM00304">
    <property type="entry name" value="HAMP"/>
    <property type="match status" value="1"/>
</dbReference>
<dbReference type="PRINTS" id="PR00260">
    <property type="entry name" value="CHEMTRNSDUCR"/>
</dbReference>
<dbReference type="CDD" id="cd06225">
    <property type="entry name" value="HAMP"/>
    <property type="match status" value="1"/>
</dbReference>